<feature type="region of interest" description="Disordered" evidence="1">
    <location>
        <begin position="83"/>
        <end position="103"/>
    </location>
</feature>
<evidence type="ECO:0000256" key="1">
    <source>
        <dbReference type="SAM" id="MobiDB-lite"/>
    </source>
</evidence>
<dbReference type="EMBL" id="KZ857708">
    <property type="protein sequence ID" value="RDX39630.1"/>
    <property type="molecule type" value="Genomic_DNA"/>
</dbReference>
<proteinExistence type="predicted"/>
<evidence type="ECO:0000313" key="3">
    <source>
        <dbReference type="Proteomes" id="UP000256964"/>
    </source>
</evidence>
<organism evidence="2 3">
    <name type="scientific">Lentinus brumalis</name>
    <dbReference type="NCBI Taxonomy" id="2498619"/>
    <lineage>
        <taxon>Eukaryota</taxon>
        <taxon>Fungi</taxon>
        <taxon>Dikarya</taxon>
        <taxon>Basidiomycota</taxon>
        <taxon>Agaricomycotina</taxon>
        <taxon>Agaricomycetes</taxon>
        <taxon>Polyporales</taxon>
        <taxon>Polyporaceae</taxon>
        <taxon>Lentinus</taxon>
    </lineage>
</organism>
<name>A0A371CH69_9APHY</name>
<feature type="region of interest" description="Disordered" evidence="1">
    <location>
        <begin position="1"/>
        <end position="39"/>
    </location>
</feature>
<gene>
    <name evidence="2" type="ORF">OH76DRAFT_662341</name>
</gene>
<keyword evidence="3" id="KW-1185">Reference proteome</keyword>
<evidence type="ECO:0000313" key="2">
    <source>
        <dbReference type="EMBL" id="RDX39630.1"/>
    </source>
</evidence>
<dbReference type="Proteomes" id="UP000256964">
    <property type="component" value="Unassembled WGS sequence"/>
</dbReference>
<reference evidence="2 3" key="1">
    <citation type="journal article" date="2018" name="Biotechnol. Biofuels">
        <title>Integrative visual omics of the white-rot fungus Polyporus brumalis exposes the biotechnological potential of its oxidative enzymes for delignifying raw plant biomass.</title>
        <authorList>
            <person name="Miyauchi S."/>
            <person name="Rancon A."/>
            <person name="Drula E."/>
            <person name="Hage H."/>
            <person name="Chaduli D."/>
            <person name="Favel A."/>
            <person name="Grisel S."/>
            <person name="Henrissat B."/>
            <person name="Herpoel-Gimbert I."/>
            <person name="Ruiz-Duenas F.J."/>
            <person name="Chevret D."/>
            <person name="Hainaut M."/>
            <person name="Lin J."/>
            <person name="Wang M."/>
            <person name="Pangilinan J."/>
            <person name="Lipzen A."/>
            <person name="Lesage-Meessen L."/>
            <person name="Navarro D."/>
            <person name="Riley R."/>
            <person name="Grigoriev I.V."/>
            <person name="Zhou S."/>
            <person name="Raouche S."/>
            <person name="Rosso M.N."/>
        </authorList>
    </citation>
    <scope>NUCLEOTIDE SEQUENCE [LARGE SCALE GENOMIC DNA]</scope>
    <source>
        <strain evidence="2 3">BRFM 1820</strain>
    </source>
</reference>
<dbReference type="AlphaFoldDB" id="A0A371CH69"/>
<protein>
    <submittedName>
        <fullName evidence="2">Uncharacterized protein</fullName>
    </submittedName>
</protein>
<accession>A0A371CH69</accession>
<sequence>MTRIPGSRQRRGGGEGTRRHSPPADTTRGVRGEWMGAREGGCPSVFRAYNRPYRPHCLQRRPGVGSALGHGRVQFSVFRRRSAASTPSFQPPGGPGRACIHASPWKLRRKVSGLASRTRAR</sequence>